<evidence type="ECO:0000256" key="9">
    <source>
        <dbReference type="ARBA" id="ARBA00022777"/>
    </source>
</evidence>
<dbReference type="EMBL" id="BDQX01000077">
    <property type="protein sequence ID" value="GBG07076.1"/>
    <property type="molecule type" value="Genomic_DNA"/>
</dbReference>
<keyword evidence="4" id="KW-1003">Cell membrane</keyword>
<keyword evidence="13 14" id="KW-0472">Membrane</keyword>
<dbReference type="FunFam" id="1.10.287.130:FF:000001">
    <property type="entry name" value="Two-component sensor histidine kinase"/>
    <property type="match status" value="1"/>
</dbReference>
<feature type="domain" description="Histidine kinase" evidence="15">
    <location>
        <begin position="265"/>
        <end position="485"/>
    </location>
</feature>
<feature type="domain" description="HAMP" evidence="16">
    <location>
        <begin position="198"/>
        <end position="250"/>
    </location>
</feature>
<dbReference type="SMART" id="SM00388">
    <property type="entry name" value="HisKA"/>
    <property type="match status" value="1"/>
</dbReference>
<evidence type="ECO:0000256" key="10">
    <source>
        <dbReference type="ARBA" id="ARBA00022840"/>
    </source>
</evidence>
<dbReference type="InterPro" id="IPR003594">
    <property type="entry name" value="HATPase_dom"/>
</dbReference>
<dbReference type="Gene3D" id="6.10.340.10">
    <property type="match status" value="1"/>
</dbReference>
<reference evidence="17 18" key="1">
    <citation type="submission" date="2017-08" db="EMBL/GenBank/DDBJ databases">
        <title>Substantial Increase in Enzyme Production by Combined Drug-Resistance Mutations in Paenibacillus agaridevorans.</title>
        <authorList>
            <person name="Tanaka Y."/>
            <person name="Funane K."/>
            <person name="Hosaka T."/>
            <person name="Shiwa Y."/>
            <person name="Fujita N."/>
            <person name="Miyazaki T."/>
            <person name="Yoshikawa H."/>
            <person name="Murakami K."/>
            <person name="Kasahara K."/>
            <person name="Inaoka T."/>
            <person name="Hiraga Y."/>
            <person name="Ochi K."/>
        </authorList>
    </citation>
    <scope>NUCLEOTIDE SEQUENCE [LARGE SCALE GENOMIC DNA]</scope>
    <source>
        <strain evidence="17 18">T-3040</strain>
    </source>
</reference>
<dbReference type="PRINTS" id="PR00344">
    <property type="entry name" value="BCTRLSENSOR"/>
</dbReference>
<dbReference type="FunFam" id="3.30.565.10:FF:000006">
    <property type="entry name" value="Sensor histidine kinase WalK"/>
    <property type="match status" value="1"/>
</dbReference>
<dbReference type="GO" id="GO:0000155">
    <property type="term" value="F:phosphorelay sensor kinase activity"/>
    <property type="evidence" value="ECO:0007669"/>
    <property type="project" value="InterPro"/>
</dbReference>
<dbReference type="PANTHER" id="PTHR45528">
    <property type="entry name" value="SENSOR HISTIDINE KINASE CPXA"/>
    <property type="match status" value="1"/>
</dbReference>
<evidence type="ECO:0000256" key="12">
    <source>
        <dbReference type="ARBA" id="ARBA00023012"/>
    </source>
</evidence>
<evidence type="ECO:0000256" key="14">
    <source>
        <dbReference type="SAM" id="Phobius"/>
    </source>
</evidence>
<dbReference type="Pfam" id="PF00512">
    <property type="entry name" value="HisKA"/>
    <property type="match status" value="1"/>
</dbReference>
<name>A0A2R5EKD1_9BACL</name>
<keyword evidence="11 14" id="KW-1133">Transmembrane helix</keyword>
<dbReference type="AlphaFoldDB" id="A0A2R5EKD1"/>
<protein>
    <recommendedName>
        <fullName evidence="3">histidine kinase</fullName>
        <ecNumber evidence="3">2.7.13.3</ecNumber>
    </recommendedName>
</protein>
<keyword evidence="8" id="KW-0547">Nucleotide-binding</keyword>
<dbReference type="Pfam" id="PF00672">
    <property type="entry name" value="HAMP"/>
    <property type="match status" value="1"/>
</dbReference>
<feature type="transmembrane region" description="Helical" evidence="14">
    <location>
        <begin position="12"/>
        <end position="38"/>
    </location>
</feature>
<keyword evidence="7 14" id="KW-0812">Transmembrane</keyword>
<comment type="caution">
    <text evidence="17">The sequence shown here is derived from an EMBL/GenBank/DDBJ whole genome shotgun (WGS) entry which is preliminary data.</text>
</comment>
<evidence type="ECO:0000256" key="2">
    <source>
        <dbReference type="ARBA" id="ARBA00004651"/>
    </source>
</evidence>
<dbReference type="PROSITE" id="PS50885">
    <property type="entry name" value="HAMP"/>
    <property type="match status" value="1"/>
</dbReference>
<proteinExistence type="predicted"/>
<dbReference type="InterPro" id="IPR003661">
    <property type="entry name" value="HisK_dim/P_dom"/>
</dbReference>
<dbReference type="PANTHER" id="PTHR45528:SF1">
    <property type="entry name" value="SENSOR HISTIDINE KINASE CPXA"/>
    <property type="match status" value="1"/>
</dbReference>
<evidence type="ECO:0000259" key="16">
    <source>
        <dbReference type="PROSITE" id="PS50885"/>
    </source>
</evidence>
<dbReference type="Proteomes" id="UP000245202">
    <property type="component" value="Unassembled WGS sequence"/>
</dbReference>
<dbReference type="InterPro" id="IPR003660">
    <property type="entry name" value="HAMP_dom"/>
</dbReference>
<dbReference type="SUPFAM" id="SSF47384">
    <property type="entry name" value="Homodimeric domain of signal transducing histidine kinase"/>
    <property type="match status" value="1"/>
</dbReference>
<organism evidence="17 18">
    <name type="scientific">Paenibacillus agaridevorans</name>
    <dbReference type="NCBI Taxonomy" id="171404"/>
    <lineage>
        <taxon>Bacteria</taxon>
        <taxon>Bacillati</taxon>
        <taxon>Bacillota</taxon>
        <taxon>Bacilli</taxon>
        <taxon>Bacillales</taxon>
        <taxon>Paenibacillaceae</taxon>
        <taxon>Paenibacillus</taxon>
    </lineage>
</organism>
<evidence type="ECO:0000256" key="5">
    <source>
        <dbReference type="ARBA" id="ARBA00022553"/>
    </source>
</evidence>
<evidence type="ECO:0000256" key="3">
    <source>
        <dbReference type="ARBA" id="ARBA00012438"/>
    </source>
</evidence>
<evidence type="ECO:0000256" key="8">
    <source>
        <dbReference type="ARBA" id="ARBA00022741"/>
    </source>
</evidence>
<dbReference type="Gene3D" id="3.30.565.10">
    <property type="entry name" value="Histidine kinase-like ATPase, C-terminal domain"/>
    <property type="match status" value="1"/>
</dbReference>
<evidence type="ECO:0000259" key="15">
    <source>
        <dbReference type="PROSITE" id="PS50109"/>
    </source>
</evidence>
<dbReference type="SMART" id="SM00387">
    <property type="entry name" value="HATPase_c"/>
    <property type="match status" value="1"/>
</dbReference>
<sequence>MSIRLKLILTYLFGTILTAIIIAMTGVGLVTAILSYLASGIVKDQSPHEAFSRGIDLFVDLRYAERYTPEELTSPAFAASIGDRLQPFGGFLVVRQGERWESYGALSEGEAFLGQLRQDVSTAGPDKDGLFVASEWEERDLLSIAYDFPEIDDPLTYYLMADMTIAESNTSRFEQFVLLGIAILVGIILVPLLWITTKDIVRPLRQLEQGSRRIAEGDLNFHLESKARNEVGSVIRSYEKMRSELQRSIDVQLALEENRKELISNISHDLKTPLTSIKGYVEGIRVGVANDPEKLKKYIDVIYAKTLDMDRMIDDLFLLSKLDLEQERFHLETVPLEPFYRQTMSELQMECESAGVRLTGEYEAGQDDVVTMDVQKMRRVMQNIVGNSVKFMDKKEPHIHVYFGRQSDDWVFAVTDNGPGMGSNELERIFDRSYRADTYRNQNVAGSGLGLAIVKQIIVNHGGTIHAKSEPGQSMTVMISIPMKRDSNEAGRA</sequence>
<dbReference type="CDD" id="cd00075">
    <property type="entry name" value="HATPase"/>
    <property type="match status" value="1"/>
</dbReference>
<evidence type="ECO:0000256" key="7">
    <source>
        <dbReference type="ARBA" id="ARBA00022692"/>
    </source>
</evidence>
<keyword evidence="6" id="KW-0808">Transferase</keyword>
<evidence type="ECO:0000256" key="6">
    <source>
        <dbReference type="ARBA" id="ARBA00022679"/>
    </source>
</evidence>
<dbReference type="InterPro" id="IPR036097">
    <property type="entry name" value="HisK_dim/P_sf"/>
</dbReference>
<dbReference type="SUPFAM" id="SSF55874">
    <property type="entry name" value="ATPase domain of HSP90 chaperone/DNA topoisomerase II/histidine kinase"/>
    <property type="match status" value="1"/>
</dbReference>
<evidence type="ECO:0000313" key="18">
    <source>
        <dbReference type="Proteomes" id="UP000245202"/>
    </source>
</evidence>
<accession>A0A2R5EKD1</accession>
<dbReference type="CDD" id="cd00082">
    <property type="entry name" value="HisKA"/>
    <property type="match status" value="1"/>
</dbReference>
<keyword evidence="18" id="KW-1185">Reference proteome</keyword>
<dbReference type="CDD" id="cd06225">
    <property type="entry name" value="HAMP"/>
    <property type="match status" value="1"/>
</dbReference>
<comment type="catalytic activity">
    <reaction evidence="1">
        <text>ATP + protein L-histidine = ADP + protein N-phospho-L-histidine.</text>
        <dbReference type="EC" id="2.7.13.3"/>
    </reaction>
</comment>
<feature type="transmembrane region" description="Helical" evidence="14">
    <location>
        <begin position="176"/>
        <end position="195"/>
    </location>
</feature>
<dbReference type="GO" id="GO:0005886">
    <property type="term" value="C:plasma membrane"/>
    <property type="evidence" value="ECO:0007669"/>
    <property type="project" value="UniProtKB-SubCell"/>
</dbReference>
<dbReference type="GO" id="GO:0005524">
    <property type="term" value="F:ATP binding"/>
    <property type="evidence" value="ECO:0007669"/>
    <property type="project" value="UniProtKB-KW"/>
</dbReference>
<evidence type="ECO:0000256" key="1">
    <source>
        <dbReference type="ARBA" id="ARBA00000085"/>
    </source>
</evidence>
<dbReference type="RefSeq" id="WP_108992209.1">
    <property type="nucleotide sequence ID" value="NZ_BDQX01000077.1"/>
</dbReference>
<evidence type="ECO:0000256" key="13">
    <source>
        <dbReference type="ARBA" id="ARBA00023136"/>
    </source>
</evidence>
<dbReference type="InterPro" id="IPR050398">
    <property type="entry name" value="HssS/ArlS-like"/>
</dbReference>
<dbReference type="Pfam" id="PF02518">
    <property type="entry name" value="HATPase_c"/>
    <property type="match status" value="1"/>
</dbReference>
<dbReference type="Gene3D" id="1.10.287.130">
    <property type="match status" value="1"/>
</dbReference>
<dbReference type="InterPro" id="IPR036890">
    <property type="entry name" value="HATPase_C_sf"/>
</dbReference>
<dbReference type="EC" id="2.7.13.3" evidence="3"/>
<dbReference type="InterPro" id="IPR004358">
    <property type="entry name" value="Sig_transdc_His_kin-like_C"/>
</dbReference>
<evidence type="ECO:0000313" key="17">
    <source>
        <dbReference type="EMBL" id="GBG07076.1"/>
    </source>
</evidence>
<keyword evidence="12" id="KW-0902">Two-component regulatory system</keyword>
<keyword evidence="10" id="KW-0067">ATP-binding</keyword>
<keyword evidence="9 17" id="KW-0418">Kinase</keyword>
<keyword evidence="5" id="KW-0597">Phosphoprotein</keyword>
<dbReference type="PROSITE" id="PS50109">
    <property type="entry name" value="HIS_KIN"/>
    <property type="match status" value="1"/>
</dbReference>
<evidence type="ECO:0000256" key="11">
    <source>
        <dbReference type="ARBA" id="ARBA00022989"/>
    </source>
</evidence>
<dbReference type="InterPro" id="IPR005467">
    <property type="entry name" value="His_kinase_dom"/>
</dbReference>
<dbReference type="SUPFAM" id="SSF158472">
    <property type="entry name" value="HAMP domain-like"/>
    <property type="match status" value="1"/>
</dbReference>
<evidence type="ECO:0000256" key="4">
    <source>
        <dbReference type="ARBA" id="ARBA00022475"/>
    </source>
</evidence>
<comment type="subcellular location">
    <subcellularLocation>
        <location evidence="2">Cell membrane</location>
        <topology evidence="2">Multi-pass membrane protein</topology>
    </subcellularLocation>
</comment>
<gene>
    <name evidence="17" type="ORF">PAT3040_01624</name>
</gene>
<dbReference type="SMART" id="SM00304">
    <property type="entry name" value="HAMP"/>
    <property type="match status" value="1"/>
</dbReference>